<feature type="DNA-binding region" description="H-T-H motif" evidence="2">
    <location>
        <begin position="29"/>
        <end position="48"/>
    </location>
</feature>
<keyword evidence="1 2" id="KW-0238">DNA-binding</keyword>
<organism evidence="4 5">
    <name type="scientific">Williamsia maris</name>
    <dbReference type="NCBI Taxonomy" id="72806"/>
    <lineage>
        <taxon>Bacteria</taxon>
        <taxon>Bacillati</taxon>
        <taxon>Actinomycetota</taxon>
        <taxon>Actinomycetes</taxon>
        <taxon>Mycobacteriales</taxon>
        <taxon>Nocardiaceae</taxon>
        <taxon>Williamsia</taxon>
    </lineage>
</organism>
<dbReference type="RefSeq" id="WP_253660644.1">
    <property type="nucleotide sequence ID" value="NZ_BAAAJQ010000001.1"/>
</dbReference>
<protein>
    <submittedName>
        <fullName evidence="4">Transcriptional regulator, TetR family</fullName>
    </submittedName>
</protein>
<evidence type="ECO:0000256" key="2">
    <source>
        <dbReference type="PROSITE-ProRule" id="PRU00335"/>
    </source>
</evidence>
<dbReference type="PROSITE" id="PS50977">
    <property type="entry name" value="HTH_TETR_2"/>
    <property type="match status" value="1"/>
</dbReference>
<evidence type="ECO:0000313" key="4">
    <source>
        <dbReference type="EMBL" id="MCP2175590.1"/>
    </source>
</evidence>
<dbReference type="InterPro" id="IPR001647">
    <property type="entry name" value="HTH_TetR"/>
</dbReference>
<sequence length="194" mass="21187">MEQTKADPRARLLVAAESLLLESGFDSVSIRAVCAAAEMNPAAVHYHFGSKERLIAALLESRIGPAWFEPVARLDAESPGVRDIVDAVVGPLVTMAADPTGRLYLHLLSRLVLGRYEIDWSDRWFSLDPFVDMLQRIVPGLSTTAARQRWAISFEVILGQFGDPLAGDRTLSPAHVETLCRFVTAGLSDEAVDA</sequence>
<name>A0ABT1HF48_9NOCA</name>
<dbReference type="PRINTS" id="PR00455">
    <property type="entry name" value="HTHTETR"/>
</dbReference>
<dbReference type="PANTHER" id="PTHR30055:SF235">
    <property type="entry name" value="TRANSCRIPTIONAL REGULATORY PROTEIN"/>
    <property type="match status" value="1"/>
</dbReference>
<reference evidence="4 5" key="1">
    <citation type="submission" date="2022-06" db="EMBL/GenBank/DDBJ databases">
        <title>Genomic Encyclopedia of Archaeal and Bacterial Type Strains, Phase II (KMG-II): from individual species to whole genera.</title>
        <authorList>
            <person name="Goeker M."/>
        </authorList>
    </citation>
    <scope>NUCLEOTIDE SEQUENCE [LARGE SCALE GENOMIC DNA]</scope>
    <source>
        <strain evidence="4 5">DSM 44693</strain>
    </source>
</reference>
<dbReference type="PANTHER" id="PTHR30055">
    <property type="entry name" value="HTH-TYPE TRANSCRIPTIONAL REGULATOR RUTR"/>
    <property type="match status" value="1"/>
</dbReference>
<proteinExistence type="predicted"/>
<dbReference type="InterPro" id="IPR009057">
    <property type="entry name" value="Homeodomain-like_sf"/>
</dbReference>
<evidence type="ECO:0000256" key="1">
    <source>
        <dbReference type="ARBA" id="ARBA00023125"/>
    </source>
</evidence>
<dbReference type="EMBL" id="JAMTCJ010000002">
    <property type="protein sequence ID" value="MCP2175590.1"/>
    <property type="molecule type" value="Genomic_DNA"/>
</dbReference>
<dbReference type="InterPro" id="IPR050109">
    <property type="entry name" value="HTH-type_TetR-like_transc_reg"/>
</dbReference>
<dbReference type="SUPFAM" id="SSF46689">
    <property type="entry name" value="Homeodomain-like"/>
    <property type="match status" value="1"/>
</dbReference>
<accession>A0ABT1HF48</accession>
<dbReference type="Gene3D" id="1.10.357.10">
    <property type="entry name" value="Tetracycline Repressor, domain 2"/>
    <property type="match status" value="1"/>
</dbReference>
<dbReference type="Pfam" id="PF00440">
    <property type="entry name" value="TetR_N"/>
    <property type="match status" value="1"/>
</dbReference>
<gene>
    <name evidence="4" type="ORF">LX13_001409</name>
</gene>
<evidence type="ECO:0000259" key="3">
    <source>
        <dbReference type="PROSITE" id="PS50977"/>
    </source>
</evidence>
<keyword evidence="5" id="KW-1185">Reference proteome</keyword>
<dbReference type="Proteomes" id="UP001206895">
    <property type="component" value="Unassembled WGS sequence"/>
</dbReference>
<feature type="domain" description="HTH tetR-type" evidence="3">
    <location>
        <begin position="6"/>
        <end position="66"/>
    </location>
</feature>
<evidence type="ECO:0000313" key="5">
    <source>
        <dbReference type="Proteomes" id="UP001206895"/>
    </source>
</evidence>
<comment type="caution">
    <text evidence="4">The sequence shown here is derived from an EMBL/GenBank/DDBJ whole genome shotgun (WGS) entry which is preliminary data.</text>
</comment>